<organism evidence="3 4">
    <name type="scientific">Tetradesmus obliquus</name>
    <name type="common">Green alga</name>
    <name type="synonym">Acutodesmus obliquus</name>
    <dbReference type="NCBI Taxonomy" id="3088"/>
    <lineage>
        <taxon>Eukaryota</taxon>
        <taxon>Viridiplantae</taxon>
        <taxon>Chlorophyta</taxon>
        <taxon>core chlorophytes</taxon>
        <taxon>Chlorophyceae</taxon>
        <taxon>CS clade</taxon>
        <taxon>Sphaeropleales</taxon>
        <taxon>Scenedesmaceae</taxon>
        <taxon>Tetradesmus</taxon>
    </lineage>
</organism>
<evidence type="ECO:0000256" key="1">
    <source>
        <dbReference type="SAM" id="MobiDB-lite"/>
    </source>
</evidence>
<keyword evidence="4" id="KW-1185">Reference proteome</keyword>
<feature type="region of interest" description="Disordered" evidence="1">
    <location>
        <begin position="54"/>
        <end position="99"/>
    </location>
</feature>
<feature type="chain" id="PRO_5016599186" evidence="2">
    <location>
        <begin position="43"/>
        <end position="179"/>
    </location>
</feature>
<sequence>MWTQLRLLLLDDFSVWAPPAGQQQMWTQLRLLLLESIWVVRCSSIRAGVTVASADGSDGSGSHTAGSNSQSHSHSSSDAGDSSSSSSMGSQRGAASEPGSSSYAAKAVACRFLAELQQQIQREWDRVEVDVRIGCGIPFAWLQGRSPEIKLVDFWQKWGALYRVGADGRIKVRASAAGM</sequence>
<proteinExistence type="predicted"/>
<feature type="compositionally biased region" description="Low complexity" evidence="1">
    <location>
        <begin position="54"/>
        <end position="96"/>
    </location>
</feature>
<dbReference type="EMBL" id="FNXT01000496">
    <property type="protein sequence ID" value="SZX64878.1"/>
    <property type="molecule type" value="Genomic_DNA"/>
</dbReference>
<feature type="signal peptide" evidence="2">
    <location>
        <begin position="1"/>
        <end position="42"/>
    </location>
</feature>
<keyword evidence="2" id="KW-0732">Signal</keyword>
<gene>
    <name evidence="3" type="ORF">BQ4739_LOCUS5355</name>
</gene>
<protein>
    <submittedName>
        <fullName evidence="3">Uncharacterized protein</fullName>
    </submittedName>
</protein>
<accession>A0A383VH67</accession>
<evidence type="ECO:0000256" key="2">
    <source>
        <dbReference type="SAM" id="SignalP"/>
    </source>
</evidence>
<dbReference type="AlphaFoldDB" id="A0A383VH67"/>
<reference evidence="3 4" key="1">
    <citation type="submission" date="2016-10" db="EMBL/GenBank/DDBJ databases">
        <authorList>
            <person name="Cai Z."/>
        </authorList>
    </citation>
    <scope>NUCLEOTIDE SEQUENCE [LARGE SCALE GENOMIC DNA]</scope>
</reference>
<evidence type="ECO:0000313" key="4">
    <source>
        <dbReference type="Proteomes" id="UP000256970"/>
    </source>
</evidence>
<dbReference type="Proteomes" id="UP000256970">
    <property type="component" value="Unassembled WGS sequence"/>
</dbReference>
<name>A0A383VH67_TETOB</name>
<evidence type="ECO:0000313" key="3">
    <source>
        <dbReference type="EMBL" id="SZX64878.1"/>
    </source>
</evidence>